<sequence>MVLLFASRGVSSIPRITASQGYSSFWETSTCVSLRRWPRLAENPHPTMAPTAFTSATQSPDLAACSATPAACQQNRRIQRRREHLQSLRQR</sequence>
<organism evidence="1 2">
    <name type="scientific">[Myrmecia] bisecta</name>
    <dbReference type="NCBI Taxonomy" id="41462"/>
    <lineage>
        <taxon>Eukaryota</taxon>
        <taxon>Viridiplantae</taxon>
        <taxon>Chlorophyta</taxon>
        <taxon>core chlorophytes</taxon>
        <taxon>Trebouxiophyceae</taxon>
        <taxon>Trebouxiales</taxon>
        <taxon>Trebouxiaceae</taxon>
        <taxon>Myrmecia</taxon>
    </lineage>
</organism>
<reference evidence="1 2" key="1">
    <citation type="journal article" date="2024" name="Nat. Commun.">
        <title>Phylogenomics reveals the evolutionary origins of lichenization in chlorophyte algae.</title>
        <authorList>
            <person name="Puginier C."/>
            <person name="Libourel C."/>
            <person name="Otte J."/>
            <person name="Skaloud P."/>
            <person name="Haon M."/>
            <person name="Grisel S."/>
            <person name="Petersen M."/>
            <person name="Berrin J.G."/>
            <person name="Delaux P.M."/>
            <person name="Dal Grande F."/>
            <person name="Keller J."/>
        </authorList>
    </citation>
    <scope>NUCLEOTIDE SEQUENCE [LARGE SCALE GENOMIC DNA]</scope>
    <source>
        <strain evidence="1 2">SAG 2043</strain>
    </source>
</reference>
<dbReference type="Proteomes" id="UP001489004">
    <property type="component" value="Unassembled WGS sequence"/>
</dbReference>
<protein>
    <submittedName>
        <fullName evidence="1">Uncharacterized protein</fullName>
    </submittedName>
</protein>
<keyword evidence="2" id="KW-1185">Reference proteome</keyword>
<gene>
    <name evidence="1" type="ORF">WJX72_009720</name>
</gene>
<evidence type="ECO:0000313" key="1">
    <source>
        <dbReference type="EMBL" id="KAK9810377.1"/>
    </source>
</evidence>
<accession>A0AAW1PNF5</accession>
<evidence type="ECO:0000313" key="2">
    <source>
        <dbReference type="Proteomes" id="UP001489004"/>
    </source>
</evidence>
<comment type="caution">
    <text evidence="1">The sequence shown here is derived from an EMBL/GenBank/DDBJ whole genome shotgun (WGS) entry which is preliminary data.</text>
</comment>
<proteinExistence type="predicted"/>
<dbReference type="EMBL" id="JALJOR010000010">
    <property type="protein sequence ID" value="KAK9810377.1"/>
    <property type="molecule type" value="Genomic_DNA"/>
</dbReference>
<name>A0AAW1PNF5_9CHLO</name>
<dbReference type="AlphaFoldDB" id="A0AAW1PNF5"/>